<protein>
    <submittedName>
        <fullName evidence="1">HET-domain-containing protein</fullName>
    </submittedName>
</protein>
<evidence type="ECO:0000313" key="2">
    <source>
        <dbReference type="Proteomes" id="UP000250078"/>
    </source>
</evidence>
<gene>
    <name evidence="1" type="ORF">K441DRAFT_464987</name>
</gene>
<sequence length="206" mass="23661">NLPLIQSWFHRCQRIHGRSCEESGNAATNLPWFRVIDVHTRNVIVAPADCRYVALSYVWGGMEQEYLPLPKRLARTISDAFSVVKSLGERYLWVDALCIMQDSRDDRHDQMMRMDAIYSSAALTIVAVSGSHSNVGLPGISIPRQYGQHSELVRGLRFAVNLPSYTALEQDNKLIWNSRGWTFQEKIMSKRLLLFTDYQAYFRCSN</sequence>
<dbReference type="EMBL" id="KV748260">
    <property type="protein sequence ID" value="OCK87484.1"/>
    <property type="molecule type" value="Genomic_DNA"/>
</dbReference>
<feature type="non-terminal residue" evidence="1">
    <location>
        <position position="1"/>
    </location>
</feature>
<reference evidence="1 2" key="1">
    <citation type="journal article" date="2016" name="Nat. Commun.">
        <title>Ectomycorrhizal ecology is imprinted in the genome of the dominant symbiotic fungus Cenococcum geophilum.</title>
        <authorList>
            <consortium name="DOE Joint Genome Institute"/>
            <person name="Peter M."/>
            <person name="Kohler A."/>
            <person name="Ohm R.A."/>
            <person name="Kuo A."/>
            <person name="Krutzmann J."/>
            <person name="Morin E."/>
            <person name="Arend M."/>
            <person name="Barry K.W."/>
            <person name="Binder M."/>
            <person name="Choi C."/>
            <person name="Clum A."/>
            <person name="Copeland A."/>
            <person name="Grisel N."/>
            <person name="Haridas S."/>
            <person name="Kipfer T."/>
            <person name="LaButti K."/>
            <person name="Lindquist E."/>
            <person name="Lipzen A."/>
            <person name="Maire R."/>
            <person name="Meier B."/>
            <person name="Mihaltcheva S."/>
            <person name="Molinier V."/>
            <person name="Murat C."/>
            <person name="Poggeler S."/>
            <person name="Quandt C.A."/>
            <person name="Sperisen C."/>
            <person name="Tritt A."/>
            <person name="Tisserant E."/>
            <person name="Crous P.W."/>
            <person name="Henrissat B."/>
            <person name="Nehls U."/>
            <person name="Egli S."/>
            <person name="Spatafora J.W."/>
            <person name="Grigoriev I.V."/>
            <person name="Martin F.M."/>
        </authorList>
    </citation>
    <scope>NUCLEOTIDE SEQUENCE [LARGE SCALE GENOMIC DNA]</scope>
    <source>
        <strain evidence="1 2">1.58</strain>
    </source>
</reference>
<name>A0ACC8EMM1_9PEZI</name>
<keyword evidence="2" id="KW-1185">Reference proteome</keyword>
<accession>A0ACC8EMM1</accession>
<feature type="non-terminal residue" evidence="1">
    <location>
        <position position="206"/>
    </location>
</feature>
<dbReference type="Proteomes" id="UP000250078">
    <property type="component" value="Unassembled WGS sequence"/>
</dbReference>
<proteinExistence type="predicted"/>
<organism evidence="1 2">
    <name type="scientific">Cenococcum geophilum 1.58</name>
    <dbReference type="NCBI Taxonomy" id="794803"/>
    <lineage>
        <taxon>Eukaryota</taxon>
        <taxon>Fungi</taxon>
        <taxon>Dikarya</taxon>
        <taxon>Ascomycota</taxon>
        <taxon>Pezizomycotina</taxon>
        <taxon>Dothideomycetes</taxon>
        <taxon>Pleosporomycetidae</taxon>
        <taxon>Gloniales</taxon>
        <taxon>Gloniaceae</taxon>
        <taxon>Cenococcum</taxon>
    </lineage>
</organism>
<evidence type="ECO:0000313" key="1">
    <source>
        <dbReference type="EMBL" id="OCK87484.1"/>
    </source>
</evidence>